<keyword evidence="3" id="KW-0548">Nucleotidyltransferase</keyword>
<name>A0ABQ5FJC1_9ASTR</name>
<evidence type="ECO:0000313" key="3">
    <source>
        <dbReference type="EMBL" id="GJT62647.1"/>
    </source>
</evidence>
<feature type="region of interest" description="Disordered" evidence="2">
    <location>
        <begin position="298"/>
        <end position="328"/>
    </location>
</feature>
<dbReference type="Gene3D" id="2.40.70.10">
    <property type="entry name" value="Acid Proteases"/>
    <property type="match status" value="1"/>
</dbReference>
<proteinExistence type="predicted"/>
<evidence type="ECO:0000256" key="2">
    <source>
        <dbReference type="SAM" id="MobiDB-lite"/>
    </source>
</evidence>
<dbReference type="EMBL" id="BQNB010017393">
    <property type="protein sequence ID" value="GJT62647.1"/>
    <property type="molecule type" value="Genomic_DNA"/>
</dbReference>
<keyword evidence="1" id="KW-0175">Coiled coil</keyword>
<evidence type="ECO:0000256" key="1">
    <source>
        <dbReference type="SAM" id="Coils"/>
    </source>
</evidence>
<dbReference type="InterPro" id="IPR021109">
    <property type="entry name" value="Peptidase_aspartic_dom_sf"/>
</dbReference>
<keyword evidence="3" id="KW-0695">RNA-directed DNA polymerase</keyword>
<evidence type="ECO:0000313" key="4">
    <source>
        <dbReference type="Proteomes" id="UP001151760"/>
    </source>
</evidence>
<keyword evidence="3" id="KW-0808">Transferase</keyword>
<organism evidence="3 4">
    <name type="scientific">Tanacetum coccineum</name>
    <dbReference type="NCBI Taxonomy" id="301880"/>
    <lineage>
        <taxon>Eukaryota</taxon>
        <taxon>Viridiplantae</taxon>
        <taxon>Streptophyta</taxon>
        <taxon>Embryophyta</taxon>
        <taxon>Tracheophyta</taxon>
        <taxon>Spermatophyta</taxon>
        <taxon>Magnoliopsida</taxon>
        <taxon>eudicotyledons</taxon>
        <taxon>Gunneridae</taxon>
        <taxon>Pentapetalae</taxon>
        <taxon>asterids</taxon>
        <taxon>campanulids</taxon>
        <taxon>Asterales</taxon>
        <taxon>Asteraceae</taxon>
        <taxon>Asteroideae</taxon>
        <taxon>Anthemideae</taxon>
        <taxon>Anthemidinae</taxon>
        <taxon>Tanacetum</taxon>
    </lineage>
</organism>
<sequence length="355" mass="41014">MQSRLDAEFAKDLTSTRIQRGRLPGYFTKIDNRPPYGERRQSLEELLTKHQEESARRSTEMEVWIKKLQENAEINNRNQNASLKNLETHIEQLAKEIHSDKTLSLSSGQIKIITIDQETFVLNKLHGESFISETETPEALQHQLPPKELNPGSFTLHCTIGKFNFYSMDDLCASINVMPRSIFEHLHLTNLKKTNMLCEIADMSKKAPLGIVENVLVKINKFLFLSDFVIIDNTLSETIILRRPFFATIHAKIDVFAGNFSLGFNEDRISFDVIKKDQDFTNLSERMFMVNSGLISRPQSPAQSNNKIDYDESCNWDDRSPNLGDQNHKKRKINLDENVHRAHFYNPIKQNIYDN</sequence>
<dbReference type="Proteomes" id="UP001151760">
    <property type="component" value="Unassembled WGS sequence"/>
</dbReference>
<keyword evidence="4" id="KW-1185">Reference proteome</keyword>
<dbReference type="GO" id="GO:0003964">
    <property type="term" value="F:RNA-directed DNA polymerase activity"/>
    <property type="evidence" value="ECO:0007669"/>
    <property type="project" value="UniProtKB-KW"/>
</dbReference>
<dbReference type="PANTHER" id="PTHR33067">
    <property type="entry name" value="RNA-DIRECTED DNA POLYMERASE-RELATED"/>
    <property type="match status" value="1"/>
</dbReference>
<feature type="compositionally biased region" description="Polar residues" evidence="2">
    <location>
        <begin position="298"/>
        <end position="307"/>
    </location>
</feature>
<protein>
    <submittedName>
        <fullName evidence="3">Reverse transcriptase domain-containing protein</fullName>
    </submittedName>
</protein>
<gene>
    <name evidence="3" type="ORF">Tco_1006180</name>
</gene>
<feature type="coiled-coil region" evidence="1">
    <location>
        <begin position="69"/>
        <end position="103"/>
    </location>
</feature>
<dbReference type="PANTHER" id="PTHR33067:SF9">
    <property type="entry name" value="RNA-DIRECTED DNA POLYMERASE"/>
    <property type="match status" value="1"/>
</dbReference>
<comment type="caution">
    <text evidence="3">The sequence shown here is derived from an EMBL/GenBank/DDBJ whole genome shotgun (WGS) entry which is preliminary data.</text>
</comment>
<dbReference type="CDD" id="cd00303">
    <property type="entry name" value="retropepsin_like"/>
    <property type="match status" value="1"/>
</dbReference>
<accession>A0ABQ5FJC1</accession>
<reference evidence="3" key="2">
    <citation type="submission" date="2022-01" db="EMBL/GenBank/DDBJ databases">
        <authorList>
            <person name="Yamashiro T."/>
            <person name="Shiraishi A."/>
            <person name="Satake H."/>
            <person name="Nakayama K."/>
        </authorList>
    </citation>
    <scope>NUCLEOTIDE SEQUENCE</scope>
</reference>
<reference evidence="3" key="1">
    <citation type="journal article" date="2022" name="Int. J. Mol. Sci.">
        <title>Draft Genome of Tanacetum Coccineum: Genomic Comparison of Closely Related Tanacetum-Family Plants.</title>
        <authorList>
            <person name="Yamashiro T."/>
            <person name="Shiraishi A."/>
            <person name="Nakayama K."/>
            <person name="Satake H."/>
        </authorList>
    </citation>
    <scope>NUCLEOTIDE SEQUENCE</scope>
</reference>